<dbReference type="Gene3D" id="1.25.40.10">
    <property type="entry name" value="Tetratricopeptide repeat domain"/>
    <property type="match status" value="1"/>
</dbReference>
<dbReference type="AlphaFoldDB" id="A0A1M6JF24"/>
<dbReference type="RefSeq" id="WP_073118559.1">
    <property type="nucleotide sequence ID" value="NZ_FRAA01000001.1"/>
</dbReference>
<evidence type="ECO:0000256" key="4">
    <source>
        <dbReference type="PROSITE-ProRule" id="PRU00473"/>
    </source>
</evidence>
<dbReference type="PRINTS" id="PR01021">
    <property type="entry name" value="OMPADOMAIN"/>
</dbReference>
<keyword evidence="2 4" id="KW-0472">Membrane</keyword>
<feature type="domain" description="OmpA-like" evidence="6">
    <location>
        <begin position="554"/>
        <end position="671"/>
    </location>
</feature>
<feature type="signal peptide" evidence="5">
    <location>
        <begin position="1"/>
        <end position="23"/>
    </location>
</feature>
<dbReference type="InterPro" id="IPR011659">
    <property type="entry name" value="WD40"/>
</dbReference>
<dbReference type="Gene3D" id="3.30.1330.60">
    <property type="entry name" value="OmpA-like domain"/>
    <property type="match status" value="1"/>
</dbReference>
<comment type="subcellular location">
    <subcellularLocation>
        <location evidence="1">Cell outer membrane</location>
    </subcellularLocation>
</comment>
<gene>
    <name evidence="7" type="ORF">SAMN04488028_101167</name>
</gene>
<dbReference type="EMBL" id="FRAA01000001">
    <property type="protein sequence ID" value="SHJ45232.1"/>
    <property type="molecule type" value="Genomic_DNA"/>
</dbReference>
<evidence type="ECO:0000256" key="5">
    <source>
        <dbReference type="SAM" id="SignalP"/>
    </source>
</evidence>
<keyword evidence="5" id="KW-0732">Signal</keyword>
<dbReference type="Proteomes" id="UP000184474">
    <property type="component" value="Unassembled WGS sequence"/>
</dbReference>
<dbReference type="GO" id="GO:0009279">
    <property type="term" value="C:cell outer membrane"/>
    <property type="evidence" value="ECO:0007669"/>
    <property type="project" value="UniProtKB-SubCell"/>
</dbReference>
<keyword evidence="8" id="KW-1185">Reference proteome</keyword>
<dbReference type="InterPro" id="IPR011042">
    <property type="entry name" value="6-blade_b-propeller_TolB-like"/>
</dbReference>
<dbReference type="CDD" id="cd07185">
    <property type="entry name" value="OmpA_C-like"/>
    <property type="match status" value="1"/>
</dbReference>
<evidence type="ECO:0000313" key="8">
    <source>
        <dbReference type="Proteomes" id="UP000184474"/>
    </source>
</evidence>
<dbReference type="PANTHER" id="PTHR30329">
    <property type="entry name" value="STATOR ELEMENT OF FLAGELLAR MOTOR COMPLEX"/>
    <property type="match status" value="1"/>
</dbReference>
<dbReference type="InterPro" id="IPR050330">
    <property type="entry name" value="Bact_OuterMem_StrucFunc"/>
</dbReference>
<sequence length="671" mass="75981">MNPLIKYSLVLFLSIFSVFVTQAQYAKITYTGMKSEKKGDVEMANGSYIAAIKYYKYALEEDSTNTSAMLKLARSYRKINDNISAEPVFSQYLSHVDLNKVASAMDSSKLVISDSLKAAVLYAYIEALASNKKYDEASYWYEVYQGLDHANPEQFARLSAYADVHDFSKDQKYYQIANLTKNNNRNDFGPAYYKEGFLFISDMNEKVVIRSKTKKNRSNYFDIYFTQKRPDGGFEKAVLFSKKTSSKYHEGPVSTFENGSMIALTRNAVEKKNKAVRGKSEVESLNIYFAEIEDDKIQNIRPFPYNSPDYNSAHPAVAEDGSFMIYSSDQPDGYGHADLYITYKTANGWSEPKNMGPQINTTERDVFPSLNGNVLYFASNGRPGLGGLDIYKTILNGNTPGPIKNVGAPVNSNKDDFGMITRTGKEGYFVSNRRNELNDVIYSYEYTKKNDDKLIAYVYAVDTTQVNDSTSLADSTNYKVLSNASINVVDTRNNQYLAPIEVRNDSFVYVLDTGVEYSVLAAKQNYFTNQVTYLSGNELNGELFWPVPLDSMQVGKSMVLKDILYDFDKATLRDSSKFQLNYLIVMLQDNPTMKAELHSHTDTRGNENYNMRLSKRRAKSVVDYMVNAGIREDRLVPVGMGESEPIVDCQDDCSEDDHQLNRRTELLVTEL</sequence>
<proteinExistence type="predicted"/>
<organism evidence="7 8">
    <name type="scientific">Reichenbachiella agariperforans</name>
    <dbReference type="NCBI Taxonomy" id="156994"/>
    <lineage>
        <taxon>Bacteria</taxon>
        <taxon>Pseudomonadati</taxon>
        <taxon>Bacteroidota</taxon>
        <taxon>Cytophagia</taxon>
        <taxon>Cytophagales</taxon>
        <taxon>Reichenbachiellaceae</taxon>
        <taxon>Reichenbachiella</taxon>
    </lineage>
</organism>
<dbReference type="Pfam" id="PF00691">
    <property type="entry name" value="OmpA"/>
    <property type="match status" value="1"/>
</dbReference>
<protein>
    <submittedName>
        <fullName evidence="7">WD40-like Beta Propeller Repeat</fullName>
    </submittedName>
</protein>
<dbReference type="InterPro" id="IPR006664">
    <property type="entry name" value="OMP_bac"/>
</dbReference>
<dbReference type="InterPro" id="IPR011990">
    <property type="entry name" value="TPR-like_helical_dom_sf"/>
</dbReference>
<dbReference type="Pfam" id="PF07676">
    <property type="entry name" value="PD40"/>
    <property type="match status" value="2"/>
</dbReference>
<dbReference type="InterPro" id="IPR006665">
    <property type="entry name" value="OmpA-like"/>
</dbReference>
<dbReference type="PANTHER" id="PTHR30329:SF21">
    <property type="entry name" value="LIPOPROTEIN YIAD-RELATED"/>
    <property type="match status" value="1"/>
</dbReference>
<keyword evidence="3" id="KW-0998">Cell outer membrane</keyword>
<evidence type="ECO:0000256" key="2">
    <source>
        <dbReference type="ARBA" id="ARBA00023136"/>
    </source>
</evidence>
<name>A0A1M6JF24_REIAG</name>
<accession>A0A1M6JF24</accession>
<dbReference type="InterPro" id="IPR036737">
    <property type="entry name" value="OmpA-like_sf"/>
</dbReference>
<feature type="chain" id="PRO_5013246228" evidence="5">
    <location>
        <begin position="24"/>
        <end position="671"/>
    </location>
</feature>
<evidence type="ECO:0000256" key="3">
    <source>
        <dbReference type="ARBA" id="ARBA00023237"/>
    </source>
</evidence>
<dbReference type="Gene3D" id="2.120.10.30">
    <property type="entry name" value="TolB, C-terminal domain"/>
    <property type="match status" value="1"/>
</dbReference>
<reference evidence="8" key="1">
    <citation type="submission" date="2016-11" db="EMBL/GenBank/DDBJ databases">
        <authorList>
            <person name="Varghese N."/>
            <person name="Submissions S."/>
        </authorList>
    </citation>
    <scope>NUCLEOTIDE SEQUENCE [LARGE SCALE GENOMIC DNA]</scope>
    <source>
        <strain evidence="8">DSM 26134</strain>
    </source>
</reference>
<evidence type="ECO:0000259" key="6">
    <source>
        <dbReference type="PROSITE" id="PS51123"/>
    </source>
</evidence>
<evidence type="ECO:0000313" key="7">
    <source>
        <dbReference type="EMBL" id="SHJ45232.1"/>
    </source>
</evidence>
<dbReference type="SUPFAM" id="SSF48452">
    <property type="entry name" value="TPR-like"/>
    <property type="match status" value="1"/>
</dbReference>
<evidence type="ECO:0000256" key="1">
    <source>
        <dbReference type="ARBA" id="ARBA00004442"/>
    </source>
</evidence>
<dbReference type="SUPFAM" id="SSF103088">
    <property type="entry name" value="OmpA-like"/>
    <property type="match status" value="1"/>
</dbReference>
<dbReference type="PROSITE" id="PS51123">
    <property type="entry name" value="OMPA_2"/>
    <property type="match status" value="1"/>
</dbReference>
<dbReference type="STRING" id="156994.SAMN04488028_101167"/>
<dbReference type="SUPFAM" id="SSF82171">
    <property type="entry name" value="DPP6 N-terminal domain-like"/>
    <property type="match status" value="1"/>
</dbReference>